<dbReference type="Proteomes" id="UP000258309">
    <property type="component" value="Unassembled WGS sequence"/>
</dbReference>
<evidence type="ECO:0008006" key="6">
    <source>
        <dbReference type="Google" id="ProtNLM"/>
    </source>
</evidence>
<keyword evidence="5" id="KW-1185">Reference proteome</keyword>
<dbReference type="OrthoDB" id="2309723at2759"/>
<dbReference type="InterPro" id="IPR036249">
    <property type="entry name" value="Thioredoxin-like_sf"/>
</dbReference>
<dbReference type="CDD" id="cd03046">
    <property type="entry name" value="GST_N_GTT1_like"/>
    <property type="match status" value="1"/>
</dbReference>
<feature type="non-terminal residue" evidence="4">
    <location>
        <position position="1"/>
    </location>
</feature>
<feature type="domain" description="GST C-terminal" evidence="3">
    <location>
        <begin position="94"/>
        <end position="230"/>
    </location>
</feature>
<dbReference type="PANTHER" id="PTHR44051:SF9">
    <property type="entry name" value="GLUTATHIONE S-TRANSFERASE 1"/>
    <property type="match status" value="1"/>
</dbReference>
<evidence type="ECO:0000256" key="1">
    <source>
        <dbReference type="ARBA" id="ARBA00007409"/>
    </source>
</evidence>
<organism evidence="4 5">
    <name type="scientific">Scytalidium lignicola</name>
    <name type="common">Hyphomycete</name>
    <dbReference type="NCBI Taxonomy" id="5539"/>
    <lineage>
        <taxon>Eukaryota</taxon>
        <taxon>Fungi</taxon>
        <taxon>Dikarya</taxon>
        <taxon>Ascomycota</taxon>
        <taxon>Pezizomycotina</taxon>
        <taxon>Leotiomycetes</taxon>
        <taxon>Leotiomycetes incertae sedis</taxon>
        <taxon>Scytalidium</taxon>
    </lineage>
</organism>
<name>A0A3E2HBE5_SCYLI</name>
<evidence type="ECO:0000313" key="4">
    <source>
        <dbReference type="EMBL" id="RFU30734.1"/>
    </source>
</evidence>
<comment type="caution">
    <text evidence="4">The sequence shown here is derived from an EMBL/GenBank/DDBJ whole genome shotgun (WGS) entry which is preliminary data.</text>
</comment>
<dbReference type="InterPro" id="IPR040079">
    <property type="entry name" value="Glutathione_S-Trfase"/>
</dbReference>
<evidence type="ECO:0000313" key="5">
    <source>
        <dbReference type="Proteomes" id="UP000258309"/>
    </source>
</evidence>
<dbReference type="Gene3D" id="1.20.1050.10">
    <property type="match status" value="1"/>
</dbReference>
<accession>A0A3E2HBE5</accession>
<dbReference type="AlphaFoldDB" id="A0A3E2HBE5"/>
<dbReference type="EMBL" id="NCSJ02000093">
    <property type="protein sequence ID" value="RFU30734.1"/>
    <property type="molecule type" value="Genomic_DNA"/>
</dbReference>
<dbReference type="PROSITE" id="PS50405">
    <property type="entry name" value="GST_CTER"/>
    <property type="match status" value="1"/>
</dbReference>
<dbReference type="PROSITE" id="PS50404">
    <property type="entry name" value="GST_NTER"/>
    <property type="match status" value="1"/>
</dbReference>
<dbReference type="InterPro" id="IPR004045">
    <property type="entry name" value="Glutathione_S-Trfase_N"/>
</dbReference>
<sequence length="233" mass="26739">MTEDATKAGVPTYHHLDNSQSQRILWLIEELGIDYNLKTYLRNTKTFRAPPELKDVQVLGKAPVLVTVEGRTITECSAIAAYLINTYDTAGRFKSTDWIRDEILTSFAGSTLGPIMALELMFDIGAKRTPWPLVYLARAFQKGVRKNFTAAEWKNGLSYLETELGDKKWFNGDGEPGRVDFMLSWPFDMLAQRQWVDFEQEYPNLAGWRKSVQEREAWKKALEKGNGYDLTIW</sequence>
<dbReference type="PANTHER" id="PTHR44051">
    <property type="entry name" value="GLUTATHIONE S-TRANSFERASE-RELATED"/>
    <property type="match status" value="1"/>
</dbReference>
<protein>
    <recommendedName>
        <fullName evidence="6">Glutathione transferase</fullName>
    </recommendedName>
</protein>
<gene>
    <name evidence="4" type="ORF">B7463_g5604</name>
</gene>
<feature type="non-terminal residue" evidence="4">
    <location>
        <position position="233"/>
    </location>
</feature>
<evidence type="ECO:0000259" key="3">
    <source>
        <dbReference type="PROSITE" id="PS50405"/>
    </source>
</evidence>
<dbReference type="Pfam" id="PF13410">
    <property type="entry name" value="GST_C_2"/>
    <property type="match status" value="1"/>
</dbReference>
<dbReference type="STRING" id="5539.A0A3E2HBE5"/>
<proteinExistence type="inferred from homology"/>
<dbReference type="OMA" id="GYYIHEY"/>
<dbReference type="InterPro" id="IPR036282">
    <property type="entry name" value="Glutathione-S-Trfase_C_sf"/>
</dbReference>
<dbReference type="InterPro" id="IPR010987">
    <property type="entry name" value="Glutathione-S-Trfase_C-like"/>
</dbReference>
<evidence type="ECO:0000259" key="2">
    <source>
        <dbReference type="PROSITE" id="PS50404"/>
    </source>
</evidence>
<dbReference type="Pfam" id="PF13409">
    <property type="entry name" value="GST_N_2"/>
    <property type="match status" value="1"/>
</dbReference>
<dbReference type="SUPFAM" id="SSF52833">
    <property type="entry name" value="Thioredoxin-like"/>
    <property type="match status" value="1"/>
</dbReference>
<dbReference type="SUPFAM" id="SSF47616">
    <property type="entry name" value="GST C-terminal domain-like"/>
    <property type="match status" value="1"/>
</dbReference>
<dbReference type="Gene3D" id="3.40.30.10">
    <property type="entry name" value="Glutaredoxin"/>
    <property type="match status" value="1"/>
</dbReference>
<comment type="similarity">
    <text evidence="1">Belongs to the GST superfamily.</text>
</comment>
<reference evidence="4 5" key="1">
    <citation type="submission" date="2018-05" db="EMBL/GenBank/DDBJ databases">
        <title>Draft genome sequence of Scytalidium lignicola DSM 105466, a ubiquitous saprotrophic fungus.</title>
        <authorList>
            <person name="Buettner E."/>
            <person name="Gebauer A.M."/>
            <person name="Hofrichter M."/>
            <person name="Liers C."/>
            <person name="Kellner H."/>
        </authorList>
    </citation>
    <scope>NUCLEOTIDE SEQUENCE [LARGE SCALE GENOMIC DNA]</scope>
    <source>
        <strain evidence="4 5">DSM 105466</strain>
    </source>
</reference>
<feature type="domain" description="GST N-terminal" evidence="2">
    <location>
        <begin position="8"/>
        <end position="91"/>
    </location>
</feature>
<dbReference type="SFLD" id="SFLDS00019">
    <property type="entry name" value="Glutathione_Transferase_(cytos"/>
    <property type="match status" value="1"/>
</dbReference>